<reference evidence="6 7" key="1">
    <citation type="submission" date="2019-06" db="EMBL/GenBank/DDBJ databases">
        <title>Sequencing the genomes of 1000 actinobacteria strains.</title>
        <authorList>
            <person name="Klenk H.-P."/>
        </authorList>
    </citation>
    <scope>NUCLEOTIDE SEQUENCE [LARGE SCALE GENOMIC DNA]</scope>
    <source>
        <strain evidence="6 7">DSM 4813</strain>
    </source>
</reference>
<dbReference type="GO" id="GO:0003723">
    <property type="term" value="F:RNA binding"/>
    <property type="evidence" value="ECO:0007669"/>
    <property type="project" value="UniProtKB-KW"/>
</dbReference>
<evidence type="ECO:0000256" key="1">
    <source>
        <dbReference type="ARBA" id="ARBA00022884"/>
    </source>
</evidence>
<comment type="similarity">
    <text evidence="2">Belongs to the TlyA family.</text>
</comment>
<proteinExistence type="inferred from homology"/>
<dbReference type="EMBL" id="VFOS01000001">
    <property type="protein sequence ID" value="TQL64572.1"/>
    <property type="molecule type" value="Genomic_DNA"/>
</dbReference>
<dbReference type="SUPFAM" id="SSF53335">
    <property type="entry name" value="S-adenosyl-L-methionine-dependent methyltransferases"/>
    <property type="match status" value="1"/>
</dbReference>
<dbReference type="PROSITE" id="PS50889">
    <property type="entry name" value="S4"/>
    <property type="match status" value="1"/>
</dbReference>
<dbReference type="SUPFAM" id="SSF55174">
    <property type="entry name" value="Alpha-L RNA-binding motif"/>
    <property type="match status" value="1"/>
</dbReference>
<evidence type="ECO:0000313" key="6">
    <source>
        <dbReference type="EMBL" id="TQL64572.1"/>
    </source>
</evidence>
<dbReference type="Proteomes" id="UP000315389">
    <property type="component" value="Unassembled WGS sequence"/>
</dbReference>
<name>A0A542ZW76_RARFA</name>
<dbReference type="InterPro" id="IPR002942">
    <property type="entry name" value="S4_RNA-bd"/>
</dbReference>
<dbReference type="InterPro" id="IPR029063">
    <property type="entry name" value="SAM-dependent_MTases_sf"/>
</dbReference>
<dbReference type="GO" id="GO:0008168">
    <property type="term" value="F:methyltransferase activity"/>
    <property type="evidence" value="ECO:0007669"/>
    <property type="project" value="UniProtKB-KW"/>
</dbReference>
<organism evidence="6 7">
    <name type="scientific">Rarobacter faecitabidus</name>
    <dbReference type="NCBI Taxonomy" id="13243"/>
    <lineage>
        <taxon>Bacteria</taxon>
        <taxon>Bacillati</taxon>
        <taxon>Actinomycetota</taxon>
        <taxon>Actinomycetes</taxon>
        <taxon>Micrococcales</taxon>
        <taxon>Rarobacteraceae</taxon>
        <taxon>Rarobacter</taxon>
    </lineage>
</organism>
<sequence>MRPHTPVSSATLTHGVGEGETSAVQRPERGGLRLDAALVARGIASSRTRAHALVKRGAVQVGGEIVTRASRLVREDDPIVLLQGEDAYVSRAAHKLLGFLADLGDRAPRIEGTACLDVGASTGGFTQVLLERGAREVVTLDVGHGQLDGLIRADARVRNIEGFNARDLAPAHLPSAPGLIVSDVSFISLTYLIAPLRNVIEPGGRALLLIKPQFEVGRANLGSGGVVRDPELHRQAIVTVVECAMAAGFAVGDIAPSRLPGPAGNIEYFVDLTAAHGVERDGQSERLPPADASADLARRIDRAVAMGSGHPGKGVER</sequence>
<protein>
    <submittedName>
        <fullName evidence="6">23S rRNA (Cytidine1920-2'-O)/16S rRNA (Cytidine1409-2'-O)-methyltransferase</fullName>
    </submittedName>
</protein>
<comment type="caution">
    <text evidence="6">The sequence shown here is derived from an EMBL/GenBank/DDBJ whole genome shotgun (WGS) entry which is preliminary data.</text>
</comment>
<evidence type="ECO:0000259" key="5">
    <source>
        <dbReference type="SMART" id="SM00363"/>
    </source>
</evidence>
<dbReference type="InterPro" id="IPR047048">
    <property type="entry name" value="TlyA"/>
</dbReference>
<keyword evidence="1 3" id="KW-0694">RNA-binding</keyword>
<feature type="domain" description="RNA-binding S4" evidence="5">
    <location>
        <begin position="32"/>
        <end position="97"/>
    </location>
</feature>
<dbReference type="CDD" id="cd02440">
    <property type="entry name" value="AdoMet_MTases"/>
    <property type="match status" value="1"/>
</dbReference>
<feature type="region of interest" description="Disordered" evidence="4">
    <location>
        <begin position="1"/>
        <end position="27"/>
    </location>
</feature>
<dbReference type="Gene3D" id="3.10.290.10">
    <property type="entry name" value="RNA-binding S4 domain"/>
    <property type="match status" value="1"/>
</dbReference>
<dbReference type="OrthoDB" id="9784736at2"/>
<dbReference type="Pfam" id="PF01479">
    <property type="entry name" value="S4"/>
    <property type="match status" value="1"/>
</dbReference>
<dbReference type="InterPro" id="IPR036986">
    <property type="entry name" value="S4_RNA-bd_sf"/>
</dbReference>
<dbReference type="CDD" id="cd00165">
    <property type="entry name" value="S4"/>
    <property type="match status" value="1"/>
</dbReference>
<dbReference type="PANTHER" id="PTHR32319">
    <property type="entry name" value="BACTERIAL HEMOLYSIN-LIKE PROTEIN"/>
    <property type="match status" value="1"/>
</dbReference>
<keyword evidence="6" id="KW-0808">Transferase</keyword>
<gene>
    <name evidence="6" type="ORF">FB461_1078</name>
</gene>
<evidence type="ECO:0000256" key="4">
    <source>
        <dbReference type="SAM" id="MobiDB-lite"/>
    </source>
</evidence>
<dbReference type="SMART" id="SM00363">
    <property type="entry name" value="S4"/>
    <property type="match status" value="1"/>
</dbReference>
<evidence type="ECO:0000313" key="7">
    <source>
        <dbReference type="Proteomes" id="UP000315389"/>
    </source>
</evidence>
<dbReference type="Pfam" id="PF01728">
    <property type="entry name" value="FtsJ"/>
    <property type="match status" value="1"/>
</dbReference>
<dbReference type="GO" id="GO:0032259">
    <property type="term" value="P:methylation"/>
    <property type="evidence" value="ECO:0007669"/>
    <property type="project" value="UniProtKB-KW"/>
</dbReference>
<keyword evidence="7" id="KW-1185">Reference proteome</keyword>
<dbReference type="AlphaFoldDB" id="A0A542ZW76"/>
<dbReference type="PANTHER" id="PTHR32319:SF0">
    <property type="entry name" value="BACTERIAL HEMOLYSIN-LIKE PROTEIN"/>
    <property type="match status" value="1"/>
</dbReference>
<keyword evidence="6" id="KW-0489">Methyltransferase</keyword>
<evidence type="ECO:0000256" key="2">
    <source>
        <dbReference type="ARBA" id="ARBA00029460"/>
    </source>
</evidence>
<feature type="compositionally biased region" description="Polar residues" evidence="4">
    <location>
        <begin position="1"/>
        <end position="12"/>
    </location>
</feature>
<evidence type="ECO:0000256" key="3">
    <source>
        <dbReference type="PROSITE-ProRule" id="PRU00182"/>
    </source>
</evidence>
<dbReference type="InterPro" id="IPR002877">
    <property type="entry name" value="RNA_MeTrfase_FtsJ_dom"/>
</dbReference>
<accession>A0A542ZW76</accession>
<dbReference type="Gene3D" id="3.40.50.150">
    <property type="entry name" value="Vaccinia Virus protein VP39"/>
    <property type="match status" value="1"/>
</dbReference>